<dbReference type="AlphaFoldDB" id="A0A2U8E0W7"/>
<organism evidence="1 2">
    <name type="scientific">Ereboglobus luteus</name>
    <dbReference type="NCBI Taxonomy" id="1796921"/>
    <lineage>
        <taxon>Bacteria</taxon>
        <taxon>Pseudomonadati</taxon>
        <taxon>Verrucomicrobiota</taxon>
        <taxon>Opitutia</taxon>
        <taxon>Opitutales</taxon>
        <taxon>Opitutaceae</taxon>
        <taxon>Ereboglobus</taxon>
    </lineage>
</organism>
<name>A0A2U8E0W7_9BACT</name>
<keyword evidence="2" id="KW-1185">Reference proteome</keyword>
<evidence type="ECO:0000313" key="2">
    <source>
        <dbReference type="Proteomes" id="UP000244896"/>
    </source>
</evidence>
<dbReference type="EMBL" id="CP023004">
    <property type="protein sequence ID" value="AWI08493.1"/>
    <property type="molecule type" value="Genomic_DNA"/>
</dbReference>
<protein>
    <submittedName>
        <fullName evidence="1">Uncharacterized protein</fullName>
    </submittedName>
</protein>
<proteinExistence type="predicted"/>
<gene>
    <name evidence="1" type="ORF">CKA38_03815</name>
</gene>
<reference evidence="1 2" key="1">
    <citation type="journal article" date="2018" name="Syst. Appl. Microbiol.">
        <title>Ereboglobus luteus gen. nov. sp. nov. from cockroach guts, and new insights into the oxygen relationship of the genera Opitutus and Didymococcus (Verrucomicrobia: Opitutaceae).</title>
        <authorList>
            <person name="Tegtmeier D."/>
            <person name="Belitz A."/>
            <person name="Radek R."/>
            <person name="Heimerl T."/>
            <person name="Brune A."/>
        </authorList>
    </citation>
    <scope>NUCLEOTIDE SEQUENCE [LARGE SCALE GENOMIC DNA]</scope>
    <source>
        <strain evidence="1 2">Ho45</strain>
    </source>
</reference>
<dbReference type="Proteomes" id="UP000244896">
    <property type="component" value="Chromosome"/>
</dbReference>
<accession>A0A2U8E0W7</accession>
<dbReference type="KEGG" id="elut:CKA38_03815"/>
<sequence length="80" mass="9259">MYDFEKLLVSNSPVKVMVFQSKENSYNDLFKHIKSAIKTYKQGSDCTYILACYLYVNETNMFKIARVDVKQGVVSELAYV</sequence>
<evidence type="ECO:0000313" key="1">
    <source>
        <dbReference type="EMBL" id="AWI08493.1"/>
    </source>
</evidence>